<feature type="region of interest" description="Disordered" evidence="8">
    <location>
        <begin position="589"/>
        <end position="633"/>
    </location>
</feature>
<feature type="region of interest" description="Disordered" evidence="8">
    <location>
        <begin position="1"/>
        <end position="35"/>
    </location>
</feature>
<feature type="transmembrane region" description="Helical" evidence="9">
    <location>
        <begin position="169"/>
        <end position="186"/>
    </location>
</feature>
<protein>
    <submittedName>
        <fullName evidence="11">Major facilitator superfamily transporter multidrug resistance</fullName>
    </submittedName>
</protein>
<feature type="transmembrane region" description="Helical" evidence="9">
    <location>
        <begin position="540"/>
        <end position="563"/>
    </location>
</feature>
<dbReference type="OrthoDB" id="5141738at2759"/>
<keyword evidence="7 9" id="KW-0472">Membrane</keyword>
<feature type="compositionally biased region" description="Polar residues" evidence="8">
    <location>
        <begin position="1"/>
        <end position="16"/>
    </location>
</feature>
<evidence type="ECO:0000256" key="4">
    <source>
        <dbReference type="ARBA" id="ARBA00022475"/>
    </source>
</evidence>
<evidence type="ECO:0000256" key="3">
    <source>
        <dbReference type="ARBA" id="ARBA00008335"/>
    </source>
</evidence>
<keyword evidence="6 9" id="KW-1133">Transmembrane helix</keyword>
<feature type="transmembrane region" description="Helical" evidence="9">
    <location>
        <begin position="378"/>
        <end position="398"/>
    </location>
</feature>
<proteinExistence type="inferred from homology"/>
<feature type="region of interest" description="Disordered" evidence="8">
    <location>
        <begin position="68"/>
        <end position="103"/>
    </location>
</feature>
<dbReference type="SUPFAM" id="SSF103473">
    <property type="entry name" value="MFS general substrate transporter"/>
    <property type="match status" value="1"/>
</dbReference>
<feature type="transmembrane region" description="Helical" evidence="9">
    <location>
        <begin position="256"/>
        <end position="279"/>
    </location>
</feature>
<dbReference type="Pfam" id="PF07690">
    <property type="entry name" value="MFS_1"/>
    <property type="match status" value="1"/>
</dbReference>
<dbReference type="Proteomes" id="UP000076874">
    <property type="component" value="Unassembled WGS sequence"/>
</dbReference>
<feature type="compositionally biased region" description="Low complexity" evidence="8">
    <location>
        <begin position="595"/>
        <end position="610"/>
    </location>
</feature>
<dbReference type="EMBL" id="AZHD01000008">
    <property type="protein sequence ID" value="OAA60932.1"/>
    <property type="molecule type" value="Genomic_DNA"/>
</dbReference>
<gene>
    <name evidence="11" type="ORF">SPI_04956</name>
</gene>
<dbReference type="Gene3D" id="1.20.1250.20">
    <property type="entry name" value="MFS general substrate transporter like domains"/>
    <property type="match status" value="1"/>
</dbReference>
<evidence type="ECO:0000256" key="5">
    <source>
        <dbReference type="ARBA" id="ARBA00022692"/>
    </source>
</evidence>
<evidence type="ECO:0000256" key="2">
    <source>
        <dbReference type="ARBA" id="ARBA00004236"/>
    </source>
</evidence>
<dbReference type="InterPro" id="IPR036259">
    <property type="entry name" value="MFS_trans_sf"/>
</dbReference>
<dbReference type="InterPro" id="IPR020846">
    <property type="entry name" value="MFS_dom"/>
</dbReference>
<reference evidence="11 12" key="1">
    <citation type="journal article" date="2016" name="Genome Biol. Evol.">
        <title>Divergent and convergent evolution of fungal pathogenicity.</title>
        <authorList>
            <person name="Shang Y."/>
            <person name="Xiao G."/>
            <person name="Zheng P."/>
            <person name="Cen K."/>
            <person name="Zhan S."/>
            <person name="Wang C."/>
        </authorList>
    </citation>
    <scope>NUCLEOTIDE SEQUENCE [LARGE SCALE GENOMIC DNA]</scope>
    <source>
        <strain evidence="11 12">RCEF 264</strain>
    </source>
</reference>
<evidence type="ECO:0000256" key="7">
    <source>
        <dbReference type="ARBA" id="ARBA00023136"/>
    </source>
</evidence>
<feature type="transmembrane region" description="Helical" evidence="9">
    <location>
        <begin position="193"/>
        <end position="213"/>
    </location>
</feature>
<evidence type="ECO:0000256" key="8">
    <source>
        <dbReference type="SAM" id="MobiDB-lite"/>
    </source>
</evidence>
<keyword evidence="4" id="KW-1003">Cell membrane</keyword>
<dbReference type="InterPro" id="IPR011701">
    <property type="entry name" value="MFS"/>
</dbReference>
<comment type="caution">
    <text evidence="11">The sequence shown here is derived from an EMBL/GenBank/DDBJ whole genome shotgun (WGS) entry which is preliminary data.</text>
</comment>
<feature type="transmembrane region" description="Helical" evidence="9">
    <location>
        <begin position="485"/>
        <end position="505"/>
    </location>
</feature>
<feature type="transmembrane region" description="Helical" evidence="9">
    <location>
        <begin position="418"/>
        <end position="437"/>
    </location>
</feature>
<comment type="subcellular location">
    <subcellularLocation>
        <location evidence="2">Cell membrane</location>
    </subcellularLocation>
    <subcellularLocation>
        <location evidence="1">Membrane</location>
        <topology evidence="1">Multi-pass membrane protein</topology>
    </subcellularLocation>
</comment>
<feature type="compositionally biased region" description="Polar residues" evidence="8">
    <location>
        <begin position="89"/>
        <end position="103"/>
    </location>
</feature>
<evidence type="ECO:0000256" key="9">
    <source>
        <dbReference type="SAM" id="Phobius"/>
    </source>
</evidence>
<dbReference type="GO" id="GO:0022857">
    <property type="term" value="F:transmembrane transporter activity"/>
    <property type="evidence" value="ECO:0007669"/>
    <property type="project" value="InterPro"/>
</dbReference>
<comment type="similarity">
    <text evidence="3">Belongs to the major facilitator superfamily.</text>
</comment>
<evidence type="ECO:0000313" key="12">
    <source>
        <dbReference type="Proteomes" id="UP000076874"/>
    </source>
</evidence>
<feature type="domain" description="Major facilitator superfamily (MFS) profile" evidence="10">
    <location>
        <begin position="131"/>
        <end position="566"/>
    </location>
</feature>
<dbReference type="PANTHER" id="PTHR23502">
    <property type="entry name" value="MAJOR FACILITATOR SUPERFAMILY"/>
    <property type="match status" value="1"/>
</dbReference>
<dbReference type="PROSITE" id="PS50850">
    <property type="entry name" value="MFS"/>
    <property type="match status" value="1"/>
</dbReference>
<organism evidence="11 12">
    <name type="scientific">Niveomyces insectorum RCEF 264</name>
    <dbReference type="NCBI Taxonomy" id="1081102"/>
    <lineage>
        <taxon>Eukaryota</taxon>
        <taxon>Fungi</taxon>
        <taxon>Dikarya</taxon>
        <taxon>Ascomycota</taxon>
        <taxon>Pezizomycotina</taxon>
        <taxon>Sordariomycetes</taxon>
        <taxon>Hypocreomycetidae</taxon>
        <taxon>Hypocreales</taxon>
        <taxon>Cordycipitaceae</taxon>
        <taxon>Niveomyces</taxon>
    </lineage>
</organism>
<accession>A0A167TTJ6</accession>
<keyword evidence="12" id="KW-1185">Reference proteome</keyword>
<name>A0A167TTJ6_9HYPO</name>
<feature type="transmembrane region" description="Helical" evidence="9">
    <location>
        <begin position="219"/>
        <end position="244"/>
    </location>
</feature>
<feature type="transmembrane region" description="Helical" evidence="9">
    <location>
        <begin position="460"/>
        <end position="479"/>
    </location>
</feature>
<feature type="transmembrane region" description="Helical" evidence="9">
    <location>
        <begin position="285"/>
        <end position="314"/>
    </location>
</feature>
<keyword evidence="5 9" id="KW-0812">Transmembrane</keyword>
<feature type="transmembrane region" description="Helical" evidence="9">
    <location>
        <begin position="129"/>
        <end position="149"/>
    </location>
</feature>
<dbReference type="CDD" id="cd17323">
    <property type="entry name" value="MFS_Tpo1_MDR_like"/>
    <property type="match status" value="1"/>
</dbReference>
<dbReference type="STRING" id="1081102.A0A167TTJ6"/>
<dbReference type="AlphaFoldDB" id="A0A167TTJ6"/>
<evidence type="ECO:0000256" key="6">
    <source>
        <dbReference type="ARBA" id="ARBA00022989"/>
    </source>
</evidence>
<sequence>MTDRPTTITEAQQVQQAREHEPQLTTMHHHGGLSHIVDELDERDAEERYREEAADNNTTGVHIHLTDSKQPHHYHQQPRQEQDEEQQQNSHGGSQHAESLSNSENDTIIVAWEENDPENPYNWSNTRKIGILITTMLTILNSTMGSALPSNAIPYMAKDWGVTSSTQEVLPMSMFLVGPLVWAPLSEQFGRRLLTTVTFAIFMVWTMACALAPNWPAFLVFRLFTGIFASAPIAIVTGILADVFGSARTRGRAMSMFMAATVFGPLFAPIISGFCSASIGWRWTFWIGLIYGGASFVPLVIFLPETYGPVLLMWRAARLRRERQKAIDEGGGATPAGAAAAAAAAKNIVAPHELEKKTLRELAVVVLTRPVRMIMFELIVSCVCIYLALLYAVFYMTFQAFPLIFEGIYGFSPGVDGLIFLTIGAGAALSIPVFYAYDNYMLAAVERGEPWTRKEEYRRLPLACLGGPCFAISLFWLGWTSKAGISFVSPMLAGVPFGLGFVHAYEVFAASANAATSCCRSLLATVLPLATTPMFTRLTISGACSLLGGFALLMCAIPFIFIWKGERIRAGSRFCIALRERKLEMQRKAEEQRQRQQQQQLQHSEKSLQQAPLSDKDGETLPPLVHELQKETV</sequence>
<dbReference type="PANTHER" id="PTHR23502:SF74">
    <property type="entry name" value="MAJOR FACILITATOR SUPERFAMILY (MFS) PROFILE DOMAIN-CONTAINING PROTEIN"/>
    <property type="match status" value="1"/>
</dbReference>
<dbReference type="FunFam" id="1.20.1250.20:FF:000082">
    <property type="entry name" value="MFS multidrug transporter, putative"/>
    <property type="match status" value="1"/>
</dbReference>
<evidence type="ECO:0000313" key="11">
    <source>
        <dbReference type="EMBL" id="OAA60932.1"/>
    </source>
</evidence>
<evidence type="ECO:0000259" key="10">
    <source>
        <dbReference type="PROSITE" id="PS50850"/>
    </source>
</evidence>
<evidence type="ECO:0000256" key="1">
    <source>
        <dbReference type="ARBA" id="ARBA00004141"/>
    </source>
</evidence>
<dbReference type="GO" id="GO:0005886">
    <property type="term" value="C:plasma membrane"/>
    <property type="evidence" value="ECO:0007669"/>
    <property type="project" value="UniProtKB-SubCell"/>
</dbReference>